<comment type="caution">
    <text evidence="4">The sequence shown here is derived from an EMBL/GenBank/DDBJ whole genome shotgun (WGS) entry which is preliminary data.</text>
</comment>
<dbReference type="InterPro" id="IPR001128">
    <property type="entry name" value="Cyt_P450"/>
</dbReference>
<name>A0AA39XUV3_9PEZI</name>
<keyword evidence="2" id="KW-0479">Metal-binding</keyword>
<dbReference type="GO" id="GO:0004497">
    <property type="term" value="F:monooxygenase activity"/>
    <property type="evidence" value="ECO:0007669"/>
    <property type="project" value="InterPro"/>
</dbReference>
<evidence type="ECO:0000256" key="3">
    <source>
        <dbReference type="ARBA" id="ARBA00023004"/>
    </source>
</evidence>
<dbReference type="PANTHER" id="PTHR24305">
    <property type="entry name" value="CYTOCHROME P450"/>
    <property type="match status" value="1"/>
</dbReference>
<dbReference type="Gene3D" id="1.10.630.10">
    <property type="entry name" value="Cytochrome P450"/>
    <property type="match status" value="1"/>
</dbReference>
<accession>A0AA39XUV3</accession>
<dbReference type="InterPro" id="IPR036396">
    <property type="entry name" value="Cyt_P450_sf"/>
</dbReference>
<evidence type="ECO:0000256" key="2">
    <source>
        <dbReference type="ARBA" id="ARBA00022723"/>
    </source>
</evidence>
<dbReference type="AlphaFoldDB" id="A0AA39XUV3"/>
<dbReference type="GO" id="GO:0020037">
    <property type="term" value="F:heme binding"/>
    <property type="evidence" value="ECO:0007669"/>
    <property type="project" value="InterPro"/>
</dbReference>
<sequence>MGRLSRCDHIPGPLGTGWSRLWLLRQAVGGRSRLAFFETNKKYGPITRVGPYHVITTDAHLIRRINAARSPYTRGEYVEAAVDRTVLSLVRLVEGYIANNKPFDFGRKAQYYTLDVIADLAYGEPFGFKTFAMSLSVTVYPWVYDILSSRVFKFLLPTEKDMTGFGRFMRYEKAAERFGPDKKVQSDMLGSFIAHGLTQHEAEAEILLQLVAGSDTTSTAIRAILLLTIANPRVHAKLLSEIISVTSFLGEDEVISNERAQKMPYLQAVIKEGLRWHPPVAGMLSKKVPAAGDKWKGIALPPGTELFWGEDASEFRPEQWLEADVARLKAIDATLGLTFGYGRWQCLGKDVAWMELNKVLVEVTFRRFELSVLDPTNPWSSACANIFVVKDFWIKA</sequence>
<dbReference type="Proteomes" id="UP001174936">
    <property type="component" value="Unassembled WGS sequence"/>
</dbReference>
<dbReference type="InterPro" id="IPR050121">
    <property type="entry name" value="Cytochrome_P450_monoxygenase"/>
</dbReference>
<organism evidence="4 5">
    <name type="scientific">Cercophora newfieldiana</name>
    <dbReference type="NCBI Taxonomy" id="92897"/>
    <lineage>
        <taxon>Eukaryota</taxon>
        <taxon>Fungi</taxon>
        <taxon>Dikarya</taxon>
        <taxon>Ascomycota</taxon>
        <taxon>Pezizomycotina</taxon>
        <taxon>Sordariomycetes</taxon>
        <taxon>Sordariomycetidae</taxon>
        <taxon>Sordariales</taxon>
        <taxon>Lasiosphaeriaceae</taxon>
        <taxon>Cercophora</taxon>
    </lineage>
</organism>
<dbReference type="PRINTS" id="PR00385">
    <property type="entry name" value="P450"/>
</dbReference>
<dbReference type="GO" id="GO:0016705">
    <property type="term" value="F:oxidoreductase activity, acting on paired donors, with incorporation or reduction of molecular oxygen"/>
    <property type="evidence" value="ECO:0007669"/>
    <property type="project" value="InterPro"/>
</dbReference>
<dbReference type="PANTHER" id="PTHR24305:SF168">
    <property type="entry name" value="P450, PUTATIVE (EUROFUNG)-RELATED"/>
    <property type="match status" value="1"/>
</dbReference>
<gene>
    <name evidence="4" type="ORF">B0T16DRAFT_430769</name>
</gene>
<keyword evidence="3" id="KW-0408">Iron</keyword>
<evidence type="ECO:0000313" key="5">
    <source>
        <dbReference type="Proteomes" id="UP001174936"/>
    </source>
</evidence>
<dbReference type="Pfam" id="PF00067">
    <property type="entry name" value="p450"/>
    <property type="match status" value="1"/>
</dbReference>
<dbReference type="SUPFAM" id="SSF48264">
    <property type="entry name" value="Cytochrome P450"/>
    <property type="match status" value="1"/>
</dbReference>
<evidence type="ECO:0000313" key="4">
    <source>
        <dbReference type="EMBL" id="KAK0640664.1"/>
    </source>
</evidence>
<proteinExistence type="predicted"/>
<dbReference type="GO" id="GO:0005506">
    <property type="term" value="F:iron ion binding"/>
    <property type="evidence" value="ECO:0007669"/>
    <property type="project" value="InterPro"/>
</dbReference>
<reference evidence="4" key="1">
    <citation type="submission" date="2023-06" db="EMBL/GenBank/DDBJ databases">
        <title>Genome-scale phylogeny and comparative genomics of the fungal order Sordariales.</title>
        <authorList>
            <consortium name="Lawrence Berkeley National Laboratory"/>
            <person name="Hensen N."/>
            <person name="Bonometti L."/>
            <person name="Westerberg I."/>
            <person name="Brannstrom I.O."/>
            <person name="Guillou S."/>
            <person name="Cros-Aarteil S."/>
            <person name="Calhoun S."/>
            <person name="Haridas S."/>
            <person name="Kuo A."/>
            <person name="Mondo S."/>
            <person name="Pangilinan J."/>
            <person name="Riley R."/>
            <person name="Labutti K."/>
            <person name="Andreopoulos B."/>
            <person name="Lipzen A."/>
            <person name="Chen C."/>
            <person name="Yanf M."/>
            <person name="Daum C."/>
            <person name="Ng V."/>
            <person name="Clum A."/>
            <person name="Steindorff A."/>
            <person name="Ohm R."/>
            <person name="Martin F."/>
            <person name="Silar P."/>
            <person name="Natvig D."/>
            <person name="Lalanne C."/>
            <person name="Gautier V."/>
            <person name="Ament-Velasquez S.L."/>
            <person name="Kruys A."/>
            <person name="Hutchinson M.I."/>
            <person name="Powell A.J."/>
            <person name="Barry K."/>
            <person name="Miller A.N."/>
            <person name="Grigoriev I.V."/>
            <person name="Debuchy R."/>
            <person name="Gladieux P."/>
            <person name="Thoren M.H."/>
            <person name="Johannesson H."/>
        </authorList>
    </citation>
    <scope>NUCLEOTIDE SEQUENCE</scope>
    <source>
        <strain evidence="4">SMH2532-1</strain>
    </source>
</reference>
<protein>
    <submittedName>
        <fullName evidence="4">Cytochrome P450</fullName>
    </submittedName>
</protein>
<keyword evidence="1" id="KW-0349">Heme</keyword>
<keyword evidence="5" id="KW-1185">Reference proteome</keyword>
<evidence type="ECO:0000256" key="1">
    <source>
        <dbReference type="ARBA" id="ARBA00022617"/>
    </source>
</evidence>
<dbReference type="EMBL" id="JAULSV010000006">
    <property type="protein sequence ID" value="KAK0640664.1"/>
    <property type="molecule type" value="Genomic_DNA"/>
</dbReference>